<evidence type="ECO:0000313" key="1">
    <source>
        <dbReference type="EMBL" id="VDP87500.1"/>
    </source>
</evidence>
<dbReference type="EMBL" id="UZAL01051970">
    <property type="protein sequence ID" value="VDP87500.1"/>
    <property type="molecule type" value="Genomic_DNA"/>
</dbReference>
<feature type="non-terminal residue" evidence="1">
    <location>
        <position position="168"/>
    </location>
</feature>
<keyword evidence="2" id="KW-1185">Reference proteome</keyword>
<sequence>MGSSILKEQMAYEPIFGHRNPIEETINNRWNQPVINPDLLIAIVRIQSFYRGCRIRNTIRLNQPKYIIETLLSIINSQNKSNIDNNHLMHKLSLSRIKRLSTGWMSCLNVLQQGHLQCEAGNQLIGNLILTNSKTTADNNNNSSSVQNKLYKDVNSYLSIKEYSGNYG</sequence>
<accession>A0A183Q7D0</accession>
<evidence type="ECO:0000313" key="2">
    <source>
        <dbReference type="Proteomes" id="UP000269396"/>
    </source>
</evidence>
<organism evidence="1 2">
    <name type="scientific">Schistosoma mattheei</name>
    <dbReference type="NCBI Taxonomy" id="31246"/>
    <lineage>
        <taxon>Eukaryota</taxon>
        <taxon>Metazoa</taxon>
        <taxon>Spiralia</taxon>
        <taxon>Lophotrochozoa</taxon>
        <taxon>Platyhelminthes</taxon>
        <taxon>Trematoda</taxon>
        <taxon>Digenea</taxon>
        <taxon>Strigeidida</taxon>
        <taxon>Schistosomatoidea</taxon>
        <taxon>Schistosomatidae</taxon>
        <taxon>Schistosoma</taxon>
    </lineage>
</organism>
<dbReference type="PROSITE" id="PS50096">
    <property type="entry name" value="IQ"/>
    <property type="match status" value="1"/>
</dbReference>
<dbReference type="STRING" id="31246.A0A183Q7D0"/>
<name>A0A183Q7D0_9TREM</name>
<reference evidence="1 2" key="1">
    <citation type="submission" date="2018-11" db="EMBL/GenBank/DDBJ databases">
        <authorList>
            <consortium name="Pathogen Informatics"/>
        </authorList>
    </citation>
    <scope>NUCLEOTIDE SEQUENCE [LARGE SCALE GENOMIC DNA]</scope>
    <source>
        <strain>Denwood</strain>
        <strain evidence="2">Zambia</strain>
    </source>
</reference>
<proteinExistence type="predicted"/>
<protein>
    <submittedName>
        <fullName evidence="1">Uncharacterized protein</fullName>
    </submittedName>
</protein>
<dbReference type="Proteomes" id="UP000269396">
    <property type="component" value="Unassembled WGS sequence"/>
</dbReference>
<dbReference type="AlphaFoldDB" id="A0A183Q7D0"/>
<gene>
    <name evidence="1" type="ORF">SMTD_LOCUS22516</name>
</gene>